<gene>
    <name evidence="3" type="ORF">SAMN02745120_2347</name>
</gene>
<keyword evidence="3" id="KW-0645">Protease</keyword>
<dbReference type="GO" id="GO:0004175">
    <property type="term" value="F:endopeptidase activity"/>
    <property type="evidence" value="ECO:0007669"/>
    <property type="project" value="UniProtKB-ARBA"/>
</dbReference>
<protein>
    <submittedName>
        <fullName evidence="3">CAAX protease self-immunity</fullName>
    </submittedName>
</protein>
<organism evidence="3 4">
    <name type="scientific">Acetoanaerobium noterae</name>
    <dbReference type="NCBI Taxonomy" id="745369"/>
    <lineage>
        <taxon>Bacteria</taxon>
        <taxon>Bacillati</taxon>
        <taxon>Bacillota</taxon>
        <taxon>Clostridia</taxon>
        <taxon>Peptostreptococcales</taxon>
        <taxon>Filifactoraceae</taxon>
        <taxon>Acetoanaerobium</taxon>
    </lineage>
</organism>
<dbReference type="GO" id="GO:0080120">
    <property type="term" value="P:CAAX-box protein maturation"/>
    <property type="evidence" value="ECO:0007669"/>
    <property type="project" value="UniProtKB-ARBA"/>
</dbReference>
<evidence type="ECO:0000313" key="4">
    <source>
        <dbReference type="Proteomes" id="UP000243406"/>
    </source>
</evidence>
<keyword evidence="1" id="KW-0812">Transmembrane</keyword>
<feature type="transmembrane region" description="Helical" evidence="1">
    <location>
        <begin position="206"/>
        <end position="224"/>
    </location>
</feature>
<proteinExistence type="predicted"/>
<evidence type="ECO:0000256" key="1">
    <source>
        <dbReference type="SAM" id="Phobius"/>
    </source>
</evidence>
<feature type="transmembrane region" description="Helical" evidence="1">
    <location>
        <begin position="144"/>
        <end position="162"/>
    </location>
</feature>
<dbReference type="OrthoDB" id="1437285at2"/>
<dbReference type="InterPro" id="IPR003675">
    <property type="entry name" value="Rce1/LyrA-like_dom"/>
</dbReference>
<keyword evidence="1" id="KW-1133">Transmembrane helix</keyword>
<keyword evidence="1" id="KW-0472">Membrane</keyword>
<dbReference type="Proteomes" id="UP000243406">
    <property type="component" value="Unassembled WGS sequence"/>
</dbReference>
<dbReference type="Pfam" id="PF02517">
    <property type="entry name" value="Rce1-like"/>
    <property type="match status" value="1"/>
</dbReference>
<reference evidence="4" key="1">
    <citation type="submission" date="2017-02" db="EMBL/GenBank/DDBJ databases">
        <authorList>
            <person name="Varghese N."/>
            <person name="Submissions S."/>
        </authorList>
    </citation>
    <scope>NUCLEOTIDE SEQUENCE [LARGE SCALE GENOMIC DNA]</scope>
    <source>
        <strain evidence="4">ATCC 35199</strain>
    </source>
</reference>
<name>A0A1T5CQR6_9FIRM</name>
<sequence>MNYIYPSIPIIATLIEALIVFLILEKIYKLKPLLVSFDFPKKEILLSTILYLILFIFVLLIFWLKGIQNATIGNTGEEYSLLTALQQLLSNAIILLPFGITLTIRKQSPRTLGLFKENLLPSIVGGLVISALACVFFKQVSIKIWLSAPILFQLVAQLGVGFSEEMIFRGYLLLRFSAFFQRAHAEIITAGMFAIIHIPQRLFYNFTPMELLIDLVVLFIWGWVFNRMVRLMGNISGLAILHAVMNVLIGA</sequence>
<feature type="transmembrane region" description="Helical" evidence="1">
    <location>
        <begin position="231"/>
        <end position="249"/>
    </location>
</feature>
<feature type="transmembrane region" description="Helical" evidence="1">
    <location>
        <begin position="183"/>
        <end position="200"/>
    </location>
</feature>
<dbReference type="GO" id="GO:0006508">
    <property type="term" value="P:proteolysis"/>
    <property type="evidence" value="ECO:0007669"/>
    <property type="project" value="UniProtKB-KW"/>
</dbReference>
<keyword evidence="3" id="KW-0378">Hydrolase</keyword>
<keyword evidence="4" id="KW-1185">Reference proteome</keyword>
<dbReference type="EMBL" id="FUYN01000005">
    <property type="protein sequence ID" value="SKB61848.1"/>
    <property type="molecule type" value="Genomic_DNA"/>
</dbReference>
<evidence type="ECO:0000313" key="3">
    <source>
        <dbReference type="EMBL" id="SKB61848.1"/>
    </source>
</evidence>
<feature type="transmembrane region" description="Helical" evidence="1">
    <location>
        <begin position="84"/>
        <end position="104"/>
    </location>
</feature>
<dbReference type="RefSeq" id="WP_079590127.1">
    <property type="nucleotide sequence ID" value="NZ_FUYN01000005.1"/>
</dbReference>
<feature type="transmembrane region" description="Helical" evidence="1">
    <location>
        <begin position="44"/>
        <end position="64"/>
    </location>
</feature>
<feature type="domain" description="CAAX prenyl protease 2/Lysostaphin resistance protein A-like" evidence="2">
    <location>
        <begin position="149"/>
        <end position="248"/>
    </location>
</feature>
<feature type="transmembrane region" description="Helical" evidence="1">
    <location>
        <begin position="119"/>
        <end position="138"/>
    </location>
</feature>
<evidence type="ECO:0000259" key="2">
    <source>
        <dbReference type="Pfam" id="PF02517"/>
    </source>
</evidence>
<accession>A0A1T5CQR6</accession>
<feature type="transmembrane region" description="Helical" evidence="1">
    <location>
        <begin position="6"/>
        <end position="24"/>
    </location>
</feature>
<dbReference type="AlphaFoldDB" id="A0A1T5CQR6"/>